<dbReference type="GeneID" id="37270258"/>
<dbReference type="FunFam" id="1.20.1260.60:FF:000002">
    <property type="entry name" value="Vacuolar protein sorting-associated protein IST1"/>
    <property type="match status" value="1"/>
</dbReference>
<name>A0A316Z623_9BASI</name>
<dbReference type="OrthoDB" id="29853at2759"/>
<dbReference type="Proteomes" id="UP000245946">
    <property type="component" value="Unassembled WGS sequence"/>
</dbReference>
<gene>
    <name evidence="3" type="ORF">FA09DRAFT_330714</name>
</gene>
<evidence type="ECO:0000313" key="3">
    <source>
        <dbReference type="EMBL" id="PWN97069.1"/>
    </source>
</evidence>
<evidence type="ECO:0000313" key="4">
    <source>
        <dbReference type="Proteomes" id="UP000245946"/>
    </source>
</evidence>
<accession>A0A316Z623</accession>
<dbReference type="EMBL" id="KZ819296">
    <property type="protein sequence ID" value="PWN97069.1"/>
    <property type="molecule type" value="Genomic_DNA"/>
</dbReference>
<dbReference type="GO" id="GO:0015031">
    <property type="term" value="P:protein transport"/>
    <property type="evidence" value="ECO:0007669"/>
    <property type="project" value="InterPro"/>
</dbReference>
<organism evidence="3 4">
    <name type="scientific">Tilletiopsis washingtonensis</name>
    <dbReference type="NCBI Taxonomy" id="58919"/>
    <lineage>
        <taxon>Eukaryota</taxon>
        <taxon>Fungi</taxon>
        <taxon>Dikarya</taxon>
        <taxon>Basidiomycota</taxon>
        <taxon>Ustilaginomycotina</taxon>
        <taxon>Exobasidiomycetes</taxon>
        <taxon>Entylomatales</taxon>
        <taxon>Entylomatales incertae sedis</taxon>
        <taxon>Tilletiopsis</taxon>
    </lineage>
</organism>
<feature type="compositionally biased region" description="Low complexity" evidence="2">
    <location>
        <begin position="236"/>
        <end position="247"/>
    </location>
</feature>
<dbReference type="InterPro" id="IPR042277">
    <property type="entry name" value="IST1-like"/>
</dbReference>
<dbReference type="RefSeq" id="XP_025597348.1">
    <property type="nucleotide sequence ID" value="XM_025742714.1"/>
</dbReference>
<dbReference type="Pfam" id="PF03398">
    <property type="entry name" value="Ist1"/>
    <property type="match status" value="1"/>
</dbReference>
<keyword evidence="4" id="KW-1185">Reference proteome</keyword>
<dbReference type="AlphaFoldDB" id="A0A316Z623"/>
<dbReference type="InterPro" id="IPR005061">
    <property type="entry name" value="Ist1"/>
</dbReference>
<reference evidence="3 4" key="1">
    <citation type="journal article" date="2018" name="Mol. Biol. Evol.">
        <title>Broad Genomic Sampling Reveals a Smut Pathogenic Ancestry of the Fungal Clade Ustilaginomycotina.</title>
        <authorList>
            <person name="Kijpornyongpan T."/>
            <person name="Mondo S.J."/>
            <person name="Barry K."/>
            <person name="Sandor L."/>
            <person name="Lee J."/>
            <person name="Lipzen A."/>
            <person name="Pangilinan J."/>
            <person name="LaButti K."/>
            <person name="Hainaut M."/>
            <person name="Henrissat B."/>
            <person name="Grigoriev I.V."/>
            <person name="Spatafora J.W."/>
            <person name="Aime M.C."/>
        </authorList>
    </citation>
    <scope>NUCLEOTIDE SEQUENCE [LARGE SCALE GENOMIC DNA]</scope>
    <source>
        <strain evidence="3 4">MCA 4186</strain>
    </source>
</reference>
<feature type="region of interest" description="Disordered" evidence="2">
    <location>
        <begin position="232"/>
        <end position="300"/>
    </location>
</feature>
<dbReference type="PANTHER" id="PTHR12161:SF5">
    <property type="entry name" value="IST1 HOMOLOG"/>
    <property type="match status" value="1"/>
</dbReference>
<dbReference type="PANTHER" id="PTHR12161">
    <property type="entry name" value="IST1 FAMILY MEMBER"/>
    <property type="match status" value="1"/>
</dbReference>
<dbReference type="Gene3D" id="1.20.1260.60">
    <property type="entry name" value="Vacuolar protein sorting-associated protein Ist1"/>
    <property type="match status" value="1"/>
</dbReference>
<evidence type="ECO:0000256" key="2">
    <source>
        <dbReference type="SAM" id="MobiDB-lite"/>
    </source>
</evidence>
<sequence>MPPAPSSTRTKVQLKLVVQRLRMLQEKKSTLAKRDRRDVASLVEKGKLETARIKTEGIVAEDIHVELLEVLELYAEMLIARFALLDLPGREPDASLLEPLCALIHAAPRTELRELHALREMLMAKYTREFALRATENADGCVPSRVTDRLKAQVQQRGFVDSYIAEVCRAYNVPFSSPYLEEATLDAPPSLPSDSLAADAAAAAGNHVNDGGDESTAAQALSDKAPIAAQSDARVAAATGTPKTPGAQVPGGGGGGGGAAATTATAAGPSKEEKAKKNAASASASEVDSLEARFAALKKR</sequence>
<proteinExistence type="inferred from homology"/>
<comment type="similarity">
    <text evidence="1">Belongs to the IST1 family.</text>
</comment>
<evidence type="ECO:0000256" key="1">
    <source>
        <dbReference type="ARBA" id="ARBA00005536"/>
    </source>
</evidence>
<feature type="compositionally biased region" description="Gly residues" evidence="2">
    <location>
        <begin position="249"/>
        <end position="259"/>
    </location>
</feature>
<dbReference type="STRING" id="58919.A0A316Z623"/>
<protein>
    <submittedName>
        <fullName evidence="3">DUF292-domain-containing protein</fullName>
    </submittedName>
</protein>